<dbReference type="Pfam" id="PF18335">
    <property type="entry name" value="SH3_13"/>
    <property type="match status" value="1"/>
</dbReference>
<dbReference type="CDD" id="cd18809">
    <property type="entry name" value="SF1_C_RecD"/>
    <property type="match status" value="1"/>
</dbReference>
<evidence type="ECO:0000256" key="2">
    <source>
        <dbReference type="ARBA" id="ARBA00022840"/>
    </source>
</evidence>
<evidence type="ECO:0000313" key="8">
    <source>
        <dbReference type="EMBL" id="ERK59814.1"/>
    </source>
</evidence>
<evidence type="ECO:0000259" key="4">
    <source>
        <dbReference type="Pfam" id="PF13538"/>
    </source>
</evidence>
<evidence type="ECO:0000256" key="1">
    <source>
        <dbReference type="ARBA" id="ARBA00022741"/>
    </source>
</evidence>
<dbReference type="Gene3D" id="2.30.30.940">
    <property type="match status" value="1"/>
</dbReference>
<dbReference type="Pfam" id="PF13245">
    <property type="entry name" value="AAA_19"/>
    <property type="match status" value="1"/>
</dbReference>
<dbReference type="Gene3D" id="3.40.50.300">
    <property type="entry name" value="P-loop containing nucleotide triphosphate hydrolases"/>
    <property type="match status" value="2"/>
</dbReference>
<accession>U2QUB8</accession>
<protein>
    <recommendedName>
        <fullName evidence="3">ATP-dependent RecD2 DNA helicase</fullName>
        <ecNumber evidence="3">5.6.2.3</ecNumber>
    </recommendedName>
    <alternativeName>
        <fullName evidence="3">DNA 5'-3' helicase subunit RecD2</fullName>
    </alternativeName>
</protein>
<dbReference type="Pfam" id="PF13538">
    <property type="entry name" value="UvrD_C_2"/>
    <property type="match status" value="1"/>
</dbReference>
<dbReference type="GO" id="GO:0003677">
    <property type="term" value="F:DNA binding"/>
    <property type="evidence" value="ECO:0007669"/>
    <property type="project" value="UniProtKB-UniRule"/>
</dbReference>
<dbReference type="AlphaFoldDB" id="U2QUB8"/>
<dbReference type="InterPro" id="IPR041451">
    <property type="entry name" value="RecD2_SH13"/>
</dbReference>
<dbReference type="GO" id="GO:0006310">
    <property type="term" value="P:DNA recombination"/>
    <property type="evidence" value="ECO:0007669"/>
    <property type="project" value="InterPro"/>
</dbReference>
<name>U2QUB8_9BACL</name>
<dbReference type="GO" id="GO:0009338">
    <property type="term" value="C:exodeoxyribonuclease V complex"/>
    <property type="evidence" value="ECO:0007669"/>
    <property type="project" value="TreeGrafter"/>
</dbReference>
<feature type="binding site" evidence="3">
    <location>
        <begin position="357"/>
        <end position="361"/>
    </location>
    <ligand>
        <name>ATP</name>
        <dbReference type="ChEBI" id="CHEBI:30616"/>
    </ligand>
</feature>
<dbReference type="CDD" id="cd17933">
    <property type="entry name" value="DEXSc_RecD-like"/>
    <property type="match status" value="1"/>
</dbReference>
<reference evidence="8 9" key="1">
    <citation type="submission" date="2013-08" db="EMBL/GenBank/DDBJ databases">
        <authorList>
            <person name="Weinstock G."/>
            <person name="Sodergren E."/>
            <person name="Wylie T."/>
            <person name="Fulton L."/>
            <person name="Fulton R."/>
            <person name="Fronick C."/>
            <person name="O'Laughlin M."/>
            <person name="Godfrey J."/>
            <person name="Miner T."/>
            <person name="Herter B."/>
            <person name="Appelbaum E."/>
            <person name="Cordes M."/>
            <person name="Lek S."/>
            <person name="Wollam A."/>
            <person name="Pepin K.H."/>
            <person name="Palsikar V.B."/>
            <person name="Mitreva M."/>
            <person name="Wilson R.K."/>
        </authorList>
    </citation>
    <scope>NUCLEOTIDE SEQUENCE [LARGE SCALE GENOMIC DNA]</scope>
    <source>
        <strain evidence="8 9">ATCC 700627</strain>
    </source>
</reference>
<comment type="caution">
    <text evidence="8">The sequence shown here is derived from an EMBL/GenBank/DDBJ whole genome shotgun (WGS) entry which is preliminary data.</text>
</comment>
<dbReference type="PANTHER" id="PTHR43788">
    <property type="entry name" value="DNA2/NAM7 HELICASE FAMILY MEMBER"/>
    <property type="match status" value="1"/>
</dbReference>
<dbReference type="InterPro" id="IPR027785">
    <property type="entry name" value="UvrD-like_helicase_C"/>
</dbReference>
<dbReference type="GO" id="GO:0016887">
    <property type="term" value="F:ATP hydrolysis activity"/>
    <property type="evidence" value="ECO:0007669"/>
    <property type="project" value="RHEA"/>
</dbReference>
<comment type="catalytic activity">
    <reaction evidence="3">
        <text>ATP + H2O = ADP + phosphate + H(+)</text>
        <dbReference type="Rhea" id="RHEA:13065"/>
        <dbReference type="ChEBI" id="CHEBI:15377"/>
        <dbReference type="ChEBI" id="CHEBI:15378"/>
        <dbReference type="ChEBI" id="CHEBI:30616"/>
        <dbReference type="ChEBI" id="CHEBI:43474"/>
        <dbReference type="ChEBI" id="CHEBI:456216"/>
        <dbReference type="EC" id="5.6.2.3"/>
    </reaction>
</comment>
<dbReference type="RefSeq" id="WP_021752776.1">
    <property type="nucleotide sequence ID" value="NZ_KI271821.1"/>
</dbReference>
<dbReference type="Pfam" id="PF14490">
    <property type="entry name" value="HHH_RecD2"/>
    <property type="match status" value="1"/>
</dbReference>
<comment type="similarity">
    <text evidence="3">Belongs to the RecD family. RecD2 subfamily.</text>
</comment>
<feature type="domain" description="ATP-dependent RecD2 DNA helicase SH3" evidence="6">
    <location>
        <begin position="579"/>
        <end position="637"/>
    </location>
</feature>
<dbReference type="EMBL" id="AWVP01000020">
    <property type="protein sequence ID" value="ERK59814.1"/>
    <property type="molecule type" value="Genomic_DNA"/>
</dbReference>
<organism evidence="8 9">
    <name type="scientific">Gemella bergeri ATCC 700627</name>
    <dbReference type="NCBI Taxonomy" id="1321820"/>
    <lineage>
        <taxon>Bacteria</taxon>
        <taxon>Bacillati</taxon>
        <taxon>Bacillota</taxon>
        <taxon>Bacilli</taxon>
        <taxon>Bacillales</taxon>
        <taxon>Gemellaceae</taxon>
        <taxon>Gemella</taxon>
    </lineage>
</organism>
<dbReference type="InterPro" id="IPR029493">
    <property type="entry name" value="RecD2-like_HHH"/>
</dbReference>
<feature type="domain" description="ATP-dependent RecD2 DNA helicase OB-fold" evidence="7">
    <location>
        <begin position="1"/>
        <end position="75"/>
    </location>
</feature>
<dbReference type="InterPro" id="IPR050534">
    <property type="entry name" value="Coronavir_polyprotein_1ab"/>
</dbReference>
<dbReference type="InterPro" id="IPR055446">
    <property type="entry name" value="RecD2_N_OB"/>
</dbReference>
<evidence type="ECO:0000259" key="5">
    <source>
        <dbReference type="Pfam" id="PF14490"/>
    </source>
</evidence>
<keyword evidence="3" id="KW-0413">Isomerase</keyword>
<dbReference type="GO" id="GO:0043139">
    <property type="term" value="F:5'-3' DNA helicase activity"/>
    <property type="evidence" value="ECO:0007669"/>
    <property type="project" value="UniProtKB-UniRule"/>
</dbReference>
<evidence type="ECO:0000256" key="3">
    <source>
        <dbReference type="HAMAP-Rule" id="MF_01488"/>
    </source>
</evidence>
<evidence type="ECO:0000313" key="9">
    <source>
        <dbReference type="Proteomes" id="UP000016637"/>
    </source>
</evidence>
<gene>
    <name evidence="3" type="primary">recD2</name>
    <name evidence="8" type="ORF">HMPREF1983_00415</name>
</gene>
<dbReference type="PANTHER" id="PTHR43788:SF6">
    <property type="entry name" value="DNA HELICASE B"/>
    <property type="match status" value="1"/>
</dbReference>
<keyword evidence="2 3" id="KW-0067">ATP-binding</keyword>
<dbReference type="NCBIfam" id="TIGR01448">
    <property type="entry name" value="recD_rel"/>
    <property type="match status" value="1"/>
</dbReference>
<dbReference type="InterPro" id="IPR006345">
    <property type="entry name" value="RecD2"/>
</dbReference>
<keyword evidence="3" id="KW-0378">Hydrolase</keyword>
<dbReference type="Gene3D" id="1.10.10.2220">
    <property type="match status" value="1"/>
</dbReference>
<dbReference type="EC" id="5.6.2.3" evidence="3"/>
<dbReference type="eggNOG" id="COG0507">
    <property type="taxonomic scope" value="Bacteria"/>
</dbReference>
<dbReference type="GO" id="GO:0017116">
    <property type="term" value="F:single-stranded DNA helicase activity"/>
    <property type="evidence" value="ECO:0007669"/>
    <property type="project" value="TreeGrafter"/>
</dbReference>
<dbReference type="PATRIC" id="fig|1321820.3.peg.408"/>
<sequence length="775" mass="89056">MKTVEGFLNKIIFHNEENNYYILSIFLNDNYDFINGDYFSVVGTFPDIKFENEVLYMFKGEIIEHRKYGKQLSAIVAEPIIEKDKEAIISYLSSSIFQGIGRKTAEHIVDILGIEALDKIYNDRDSLYNIKGITKQRKDVIYSTIITNKQTQDVILKLNEYNLSNNLILKIYNFYKHNTIKTITETPYSLIRDIKGINFKTVDKIAEINGIAANDKERILYGFIYTINTFCFSTGNTYIMKNSLLYNTFNTLYASREEVLAKEDIVNSLNYALDLGKLIELDDKIFLPEIYYSEYSIYSDIEKRLKRENTINLDDKLLETYIKEVEEELDIEYDIVQIAAIKNSILNNVSILTGGPGTGKTTIILAVIKIFQKIKNYDLSDLLNEHKNILTLCAPTGKAAKRMAESTGFYASTIHKAIGWTNENENMEEFISDKSIKSELIIIDEASMIDVFLMYNLLKIINFDAKIILVGDNDQLPSIAPGNVLNDLINSNTISTVKLNRIFRQSENSSIINISHSIKNNIPFDVLENFDDKEFLMANKNEILDVITTTYSNLLKTSGKEKIQIIAPIYKGMAGINEINKTIQNMFNKNEIYIEYGELIYKVDDRVMQLVNRPEDNIFNGDIGYIYDIVKEAGKFKIIINYDENFVSYEKQELNQITLAYASSIHKAQGSEFDNVIVPFIDSYNFMLNKNLTYTAVTRAKKKLILCGNPNVFYRSIEPTNTISRQTALEWFFKYNSSGNEFDNTFSEDTILTFKNINIIDPMIGMNDIKPEDFL</sequence>
<keyword evidence="9" id="KW-1185">Reference proteome</keyword>
<keyword evidence="3 8" id="KW-0347">Helicase</keyword>
<comment type="function">
    <text evidence="3">DNA-dependent ATPase and ATP-dependent 5'-3' DNA helicase. Has no activity on blunt DNA or DNA with 3'-overhangs, requires at least 10 bases of 5'-ssDNA for helicase activity.</text>
</comment>
<dbReference type="GO" id="GO:0005524">
    <property type="term" value="F:ATP binding"/>
    <property type="evidence" value="ECO:0007669"/>
    <property type="project" value="UniProtKB-UniRule"/>
</dbReference>
<feature type="domain" description="UvrD-like helicase C-terminal" evidence="4">
    <location>
        <begin position="659"/>
        <end position="706"/>
    </location>
</feature>
<dbReference type="Pfam" id="PF23139">
    <property type="entry name" value="OB_YrrC"/>
    <property type="match status" value="1"/>
</dbReference>
<evidence type="ECO:0000259" key="6">
    <source>
        <dbReference type="Pfam" id="PF18335"/>
    </source>
</evidence>
<keyword evidence="1 3" id="KW-0547">Nucleotide-binding</keyword>
<proteinExistence type="inferred from homology"/>
<keyword evidence="3" id="KW-0238">DNA-binding</keyword>
<dbReference type="HOGENOM" id="CLU_007524_0_1_9"/>
<dbReference type="HAMAP" id="MF_01488">
    <property type="entry name" value="RecD2"/>
    <property type="match status" value="1"/>
</dbReference>
<dbReference type="SUPFAM" id="SSF52540">
    <property type="entry name" value="P-loop containing nucleoside triphosphate hydrolases"/>
    <property type="match status" value="2"/>
</dbReference>
<feature type="domain" description="ATP-dependent RecD2 DNA helicase-like helix-hairpin-helix" evidence="5">
    <location>
        <begin position="148"/>
        <end position="238"/>
    </location>
</feature>
<evidence type="ECO:0000259" key="7">
    <source>
        <dbReference type="Pfam" id="PF23139"/>
    </source>
</evidence>
<dbReference type="InterPro" id="IPR027417">
    <property type="entry name" value="P-loop_NTPase"/>
</dbReference>
<dbReference type="Proteomes" id="UP000016637">
    <property type="component" value="Unassembled WGS sequence"/>
</dbReference>